<reference evidence="5" key="1">
    <citation type="submission" date="2017-02" db="EMBL/GenBank/DDBJ databases">
        <title>Tessaracoccus aquaemaris sp. nov., isolated from the intestine of a Korean rockfish, Sebastes schlegelii, in a marine aquaculture pond.</title>
        <authorList>
            <person name="Tak E.J."/>
            <person name="Bae J.-W."/>
        </authorList>
    </citation>
    <scope>NUCLEOTIDE SEQUENCE [LARGE SCALE GENOMIC DNA]</scope>
    <source>
        <strain evidence="5">NSG39</strain>
    </source>
</reference>
<dbReference type="AlphaFoldDB" id="A0A1Q2CRZ4"/>
<dbReference type="GO" id="GO:0016491">
    <property type="term" value="F:oxidoreductase activity"/>
    <property type="evidence" value="ECO:0007669"/>
    <property type="project" value="UniProtKB-KW"/>
</dbReference>
<evidence type="ECO:0000259" key="3">
    <source>
        <dbReference type="Pfam" id="PF22725"/>
    </source>
</evidence>
<dbReference type="PANTHER" id="PTHR43818:SF11">
    <property type="entry name" value="BCDNA.GH03377"/>
    <property type="match status" value="1"/>
</dbReference>
<dbReference type="InterPro" id="IPR055170">
    <property type="entry name" value="GFO_IDH_MocA-like_dom"/>
</dbReference>
<dbReference type="GO" id="GO:0000166">
    <property type="term" value="F:nucleotide binding"/>
    <property type="evidence" value="ECO:0007669"/>
    <property type="project" value="InterPro"/>
</dbReference>
<dbReference type="SUPFAM" id="SSF51735">
    <property type="entry name" value="NAD(P)-binding Rossmann-fold domains"/>
    <property type="match status" value="1"/>
</dbReference>
<dbReference type="Gene3D" id="3.30.360.10">
    <property type="entry name" value="Dihydrodipicolinate Reductase, domain 2"/>
    <property type="match status" value="1"/>
</dbReference>
<dbReference type="SUPFAM" id="SSF55347">
    <property type="entry name" value="Glyceraldehyde-3-phosphate dehydrogenase-like, C-terminal domain"/>
    <property type="match status" value="1"/>
</dbReference>
<sequence length="367" mass="38426">MSAGPVGIGVIGAGNISEQYLGNLTTFPDLRVLAVGDLFPDAARARAEQFGIPAHGTPDAVLAHPEVEIVVNLTIPAAHADVDLAAIAAGRHVWSEKPLTLDITEGRAVLERAAAAGVRIGCAPDTFLGAGLQSARRAIERGDIGAPLTALTLFQVPGPESWHPNPAFLYQRGAGPLFDMGPYYLTTLVETFGSIARVAAVGSRAVDERTVGQGPLAGDRFAVEVPTHVSLLAQFEGGGSATAILSFEAQRPRAGFVEITGLDGVLRLPDPNRFDGDLRLFRAGDEDWQSLPSTGPANGRGMGVLDMARSIRAGVAHRASGELALHVLEVMAAVDESARTGEFVTLTSRAPRTDPLPEDWAPTASTL</sequence>
<feature type="domain" description="GFO/IDH/MocA-like oxidoreductase" evidence="3">
    <location>
        <begin position="133"/>
        <end position="266"/>
    </location>
</feature>
<evidence type="ECO:0000313" key="5">
    <source>
        <dbReference type="Proteomes" id="UP000188145"/>
    </source>
</evidence>
<evidence type="ECO:0000313" key="4">
    <source>
        <dbReference type="EMBL" id="AQP48889.1"/>
    </source>
</evidence>
<evidence type="ECO:0000259" key="2">
    <source>
        <dbReference type="Pfam" id="PF01408"/>
    </source>
</evidence>
<dbReference type="InterPro" id="IPR050463">
    <property type="entry name" value="Gfo/Idh/MocA_oxidrdct_glycsds"/>
</dbReference>
<dbReference type="EMBL" id="CP019606">
    <property type="protein sequence ID" value="AQP48889.1"/>
    <property type="molecule type" value="Genomic_DNA"/>
</dbReference>
<dbReference type="OrthoDB" id="9776544at2"/>
<dbReference type="STRING" id="1332264.BW730_16710"/>
<accession>A0A1Q2CRZ4</accession>
<dbReference type="InterPro" id="IPR000683">
    <property type="entry name" value="Gfo/Idh/MocA-like_OxRdtase_N"/>
</dbReference>
<dbReference type="InterPro" id="IPR036291">
    <property type="entry name" value="NAD(P)-bd_dom_sf"/>
</dbReference>
<dbReference type="RefSeq" id="WP_077687244.1">
    <property type="nucleotide sequence ID" value="NZ_CP019606.1"/>
</dbReference>
<protein>
    <submittedName>
        <fullName evidence="4">Oxidoreductase</fullName>
    </submittedName>
</protein>
<evidence type="ECO:0000256" key="1">
    <source>
        <dbReference type="ARBA" id="ARBA00023002"/>
    </source>
</evidence>
<keyword evidence="5" id="KW-1185">Reference proteome</keyword>
<dbReference type="KEGG" id="tes:BW730_16710"/>
<dbReference type="Pfam" id="PF01408">
    <property type="entry name" value="GFO_IDH_MocA"/>
    <property type="match status" value="1"/>
</dbReference>
<dbReference type="Gene3D" id="3.40.50.720">
    <property type="entry name" value="NAD(P)-binding Rossmann-like Domain"/>
    <property type="match status" value="1"/>
</dbReference>
<gene>
    <name evidence="4" type="ORF">BW730_16710</name>
</gene>
<dbReference type="Pfam" id="PF22725">
    <property type="entry name" value="GFO_IDH_MocA_C3"/>
    <property type="match status" value="1"/>
</dbReference>
<name>A0A1Q2CRZ4_9ACTN</name>
<dbReference type="Proteomes" id="UP000188145">
    <property type="component" value="Chromosome"/>
</dbReference>
<keyword evidence="1" id="KW-0560">Oxidoreductase</keyword>
<dbReference type="PANTHER" id="PTHR43818">
    <property type="entry name" value="BCDNA.GH03377"/>
    <property type="match status" value="1"/>
</dbReference>
<proteinExistence type="predicted"/>
<feature type="domain" description="Gfo/Idh/MocA-like oxidoreductase N-terminal" evidence="2">
    <location>
        <begin position="7"/>
        <end position="120"/>
    </location>
</feature>
<organism evidence="4 5">
    <name type="scientific">Tessaracoccus aquimaris</name>
    <dbReference type="NCBI Taxonomy" id="1332264"/>
    <lineage>
        <taxon>Bacteria</taxon>
        <taxon>Bacillati</taxon>
        <taxon>Actinomycetota</taxon>
        <taxon>Actinomycetes</taxon>
        <taxon>Propionibacteriales</taxon>
        <taxon>Propionibacteriaceae</taxon>
        <taxon>Tessaracoccus</taxon>
    </lineage>
</organism>